<protein>
    <recommendedName>
        <fullName evidence="2">ZNF598/HEL2 PAH domain-containing protein</fullName>
    </recommendedName>
</protein>
<feature type="compositionally biased region" description="Low complexity" evidence="1">
    <location>
        <begin position="348"/>
        <end position="366"/>
    </location>
</feature>
<comment type="caution">
    <text evidence="3">The sequence shown here is derived from an EMBL/GenBank/DDBJ whole genome shotgun (WGS) entry which is preliminary data.</text>
</comment>
<feature type="domain" description="ZNF598/HEL2 PAH" evidence="2">
    <location>
        <begin position="105"/>
        <end position="183"/>
    </location>
</feature>
<evidence type="ECO:0000313" key="3">
    <source>
        <dbReference type="EMBL" id="THH20876.1"/>
    </source>
</evidence>
<dbReference type="AlphaFoldDB" id="A0A4S4M6H0"/>
<feature type="compositionally biased region" description="Low complexity" evidence="1">
    <location>
        <begin position="215"/>
        <end position="230"/>
    </location>
</feature>
<feature type="compositionally biased region" description="Pro residues" evidence="1">
    <location>
        <begin position="286"/>
        <end position="304"/>
    </location>
</feature>
<name>A0A4S4M6H0_9AGAM</name>
<sequence length="388" mass="40901">MVEEHGADMSSRDKKAASRVHAGFEFQEVNGARRRGAREREPPPGPQPPPGTSRTNNSRRDRFGGHLTVEGDVNGSANNSAGPSRRQSPSPPPADMDSATAERYVLLLSRLRVVASNPTNAMAAVKSSLRSFRASESGARDLISTVWNILDRDLDNTASIVNLLVDLIDDDEKKTSLLGAWNGFKIEQRRQFPDLVPTSIGTNYAGITGGRVLSAKSATATRSTRQSSRAVWDRVAKAASSSGTSHVARPTDRFPTLQPSAPPVTAGFRQPQRPTAWSASASGQSVPPPSPPSSSPQPPRPSPPSLSKSLFPELPSSTSSRSKPVISGSNASLQKVLGSAAPATSAWGSSSSVTAATETTGAAQESTGRKKGKGKQKQTLFTLGSFPT</sequence>
<feature type="region of interest" description="Disordered" evidence="1">
    <location>
        <begin position="215"/>
        <end position="388"/>
    </location>
</feature>
<evidence type="ECO:0000313" key="4">
    <source>
        <dbReference type="Proteomes" id="UP000310158"/>
    </source>
</evidence>
<feature type="compositionally biased region" description="Low complexity" evidence="1">
    <location>
        <begin position="305"/>
        <end position="317"/>
    </location>
</feature>
<feature type="compositionally biased region" description="Polar residues" evidence="1">
    <location>
        <begin position="318"/>
        <end position="333"/>
    </location>
</feature>
<proteinExistence type="predicted"/>
<feature type="compositionally biased region" description="Basic and acidic residues" evidence="1">
    <location>
        <begin position="1"/>
        <end position="16"/>
    </location>
</feature>
<reference evidence="3 4" key="1">
    <citation type="submission" date="2019-02" db="EMBL/GenBank/DDBJ databases">
        <title>Genome sequencing of the rare red list fungi Bondarzewia mesenterica.</title>
        <authorList>
            <person name="Buettner E."/>
            <person name="Kellner H."/>
        </authorList>
    </citation>
    <scope>NUCLEOTIDE SEQUENCE [LARGE SCALE GENOMIC DNA]</scope>
    <source>
        <strain evidence="3 4">DSM 108281</strain>
    </source>
</reference>
<accession>A0A4S4M6H0</accession>
<dbReference type="Pfam" id="PF23202">
    <property type="entry name" value="PAH_ZNF598"/>
    <property type="match status" value="1"/>
</dbReference>
<organism evidence="3 4">
    <name type="scientific">Bondarzewia mesenterica</name>
    <dbReference type="NCBI Taxonomy" id="1095465"/>
    <lineage>
        <taxon>Eukaryota</taxon>
        <taxon>Fungi</taxon>
        <taxon>Dikarya</taxon>
        <taxon>Basidiomycota</taxon>
        <taxon>Agaricomycotina</taxon>
        <taxon>Agaricomycetes</taxon>
        <taxon>Russulales</taxon>
        <taxon>Bondarzewiaceae</taxon>
        <taxon>Bondarzewia</taxon>
    </lineage>
</organism>
<dbReference type="InterPro" id="IPR057634">
    <property type="entry name" value="PAH_ZNF598/HEL2"/>
</dbReference>
<evidence type="ECO:0000259" key="2">
    <source>
        <dbReference type="Pfam" id="PF23202"/>
    </source>
</evidence>
<dbReference type="OrthoDB" id="3838338at2759"/>
<dbReference type="EMBL" id="SGPL01000012">
    <property type="protein sequence ID" value="THH20876.1"/>
    <property type="molecule type" value="Genomic_DNA"/>
</dbReference>
<gene>
    <name evidence="3" type="ORF">EW146_g533</name>
</gene>
<feature type="compositionally biased region" description="Polar residues" evidence="1">
    <location>
        <begin position="379"/>
        <end position="388"/>
    </location>
</feature>
<dbReference type="Proteomes" id="UP000310158">
    <property type="component" value="Unassembled WGS sequence"/>
</dbReference>
<evidence type="ECO:0000256" key="1">
    <source>
        <dbReference type="SAM" id="MobiDB-lite"/>
    </source>
</evidence>
<feature type="region of interest" description="Disordered" evidence="1">
    <location>
        <begin position="1"/>
        <end position="97"/>
    </location>
</feature>
<keyword evidence="4" id="KW-1185">Reference proteome</keyword>